<gene>
    <name evidence="6" type="ORF">SAMN04488113_10383</name>
</gene>
<evidence type="ECO:0000259" key="5">
    <source>
        <dbReference type="PROSITE" id="PS51464"/>
    </source>
</evidence>
<dbReference type="PANTHER" id="PTHR32502">
    <property type="entry name" value="N-ACETYLGALACTOSAMINE PERMEASE II COMPONENT-RELATED"/>
    <property type="match status" value="1"/>
</dbReference>
<dbReference type="PROSITE" id="PS51464">
    <property type="entry name" value="SIS"/>
    <property type="match status" value="2"/>
</dbReference>
<dbReference type="GO" id="GO:0016853">
    <property type="term" value="F:isomerase activity"/>
    <property type="evidence" value="ECO:0007669"/>
    <property type="project" value="UniProtKB-KW"/>
</dbReference>
<proteinExistence type="inferred from homology"/>
<protein>
    <submittedName>
        <fullName evidence="6">Galactosamine 6-phosphate isomerase AgaS</fullName>
    </submittedName>
</protein>
<dbReference type="GO" id="GO:1901135">
    <property type="term" value="P:carbohydrate derivative metabolic process"/>
    <property type="evidence" value="ECO:0007669"/>
    <property type="project" value="InterPro"/>
</dbReference>
<sequence>MFNLTEKELEQKDALNTTKEIKQQPELWKETLANYKAKKNDIDAFIDNIKKNHERLRVIFTGAGTSAYVGETVTPYLREKYKNTAIEIESIPTTTLVSNPYQYFEKEIPTLLVSFARSGNSPESVATVDTASKMIDDFYQLTITCSKDGKLAQKAQGDAKNLVLLMPERANDQGFAMTGSFTTMTLTTLLVLDTIEETEKESIVGELINLGESVISREDTIMEIAEKGFSRIVYLGSGSLEGLSIEAQLKMLELTAGEVVTAYESPLGFRHGPKSIVNEDTAIIVFNSTNAYTRQYDQDLLKELHADKIAKTIWSLTTDAKDHFEGDSFLYEKTSEVDLHDAYLALPYVVFAQTLALMTSVKLNNKPDNPSPTGTVNRVVQGVTIHNYK</sequence>
<dbReference type="GO" id="GO:0009401">
    <property type="term" value="P:phosphoenolpyruvate-dependent sugar phosphotransferase system"/>
    <property type="evidence" value="ECO:0007669"/>
    <property type="project" value="TreeGrafter"/>
</dbReference>
<dbReference type="Pfam" id="PF01380">
    <property type="entry name" value="SIS"/>
    <property type="match status" value="1"/>
</dbReference>
<dbReference type="GO" id="GO:0016787">
    <property type="term" value="F:hydrolase activity"/>
    <property type="evidence" value="ECO:0007669"/>
    <property type="project" value="UniProtKB-KW"/>
</dbReference>
<keyword evidence="3" id="KW-0378">Hydrolase</keyword>
<dbReference type="GO" id="GO:0005886">
    <property type="term" value="C:plasma membrane"/>
    <property type="evidence" value="ECO:0007669"/>
    <property type="project" value="TreeGrafter"/>
</dbReference>
<dbReference type="GO" id="GO:0097367">
    <property type="term" value="F:carbohydrate derivative binding"/>
    <property type="evidence" value="ECO:0007669"/>
    <property type="project" value="InterPro"/>
</dbReference>
<dbReference type="STRING" id="1130080.SAMN04488113_10383"/>
<evidence type="ECO:0000313" key="7">
    <source>
        <dbReference type="Proteomes" id="UP000198564"/>
    </source>
</evidence>
<dbReference type="Proteomes" id="UP000198564">
    <property type="component" value="Unassembled WGS sequence"/>
</dbReference>
<dbReference type="InterPro" id="IPR001347">
    <property type="entry name" value="SIS_dom"/>
</dbReference>
<accession>A0A1H6RL99</accession>
<dbReference type="InterPro" id="IPR035464">
    <property type="entry name" value="SIS_AgaS"/>
</dbReference>
<dbReference type="CDD" id="cd05008">
    <property type="entry name" value="SIS_GlmS_GlmD_1"/>
    <property type="match status" value="1"/>
</dbReference>
<keyword evidence="7" id="KW-1185">Reference proteome</keyword>
<comment type="similarity">
    <text evidence="1">Belongs to the SIS family. AgaS subfamily.</text>
</comment>
<feature type="domain" description="SIS" evidence="5">
    <location>
        <begin position="221"/>
        <end position="370"/>
    </location>
</feature>
<dbReference type="SUPFAM" id="SSF53697">
    <property type="entry name" value="SIS domain"/>
    <property type="match status" value="1"/>
</dbReference>
<evidence type="ECO:0000256" key="2">
    <source>
        <dbReference type="ARBA" id="ARBA00022737"/>
    </source>
</evidence>
<dbReference type="CDD" id="cd05010">
    <property type="entry name" value="SIS_AgaS_like"/>
    <property type="match status" value="1"/>
</dbReference>
<evidence type="ECO:0000256" key="3">
    <source>
        <dbReference type="ARBA" id="ARBA00022801"/>
    </source>
</evidence>
<dbReference type="AlphaFoldDB" id="A0A1H6RL99"/>
<keyword evidence="6" id="KW-0413">Isomerase</keyword>
<organism evidence="6 7">
    <name type="scientific">Alkalibacterium gilvum</name>
    <dbReference type="NCBI Taxonomy" id="1130080"/>
    <lineage>
        <taxon>Bacteria</taxon>
        <taxon>Bacillati</taxon>
        <taxon>Bacillota</taxon>
        <taxon>Bacilli</taxon>
        <taxon>Lactobacillales</taxon>
        <taxon>Carnobacteriaceae</taxon>
        <taxon>Alkalibacterium</taxon>
    </lineage>
</organism>
<dbReference type="OrthoDB" id="9779207at2"/>
<evidence type="ECO:0000313" key="6">
    <source>
        <dbReference type="EMBL" id="SEI56549.1"/>
    </source>
</evidence>
<name>A0A1H6RL99_9LACT</name>
<dbReference type="InterPro" id="IPR035466">
    <property type="entry name" value="GlmS/AgaS_SIS"/>
</dbReference>
<dbReference type="RefSeq" id="WP_091632760.1">
    <property type="nucleotide sequence ID" value="NZ_FNYW01000003.1"/>
</dbReference>
<dbReference type="InterPro" id="IPR046348">
    <property type="entry name" value="SIS_dom_sf"/>
</dbReference>
<reference evidence="7" key="1">
    <citation type="submission" date="2016-10" db="EMBL/GenBank/DDBJ databases">
        <authorList>
            <person name="Varghese N."/>
            <person name="Submissions S."/>
        </authorList>
    </citation>
    <scope>NUCLEOTIDE SEQUENCE [LARGE SCALE GENOMIC DNA]</scope>
    <source>
        <strain evidence="7">DSM 25751</strain>
    </source>
</reference>
<feature type="domain" description="SIS" evidence="5">
    <location>
        <begin position="45"/>
        <end position="200"/>
    </location>
</feature>
<comment type="catalytic activity">
    <reaction evidence="4">
        <text>D-galactosamine 6-phosphate + H2O = D-tagatopyranose 1-phosphate + NH4(+)</text>
        <dbReference type="Rhea" id="RHEA:47680"/>
        <dbReference type="ChEBI" id="CHEBI:15377"/>
        <dbReference type="ChEBI" id="CHEBI:28938"/>
        <dbReference type="ChEBI" id="CHEBI:71674"/>
        <dbReference type="ChEBI" id="CHEBI:138150"/>
    </reaction>
</comment>
<dbReference type="Gene3D" id="3.40.50.10490">
    <property type="entry name" value="Glucose-6-phosphate isomerase like protein, domain 1"/>
    <property type="match status" value="2"/>
</dbReference>
<evidence type="ECO:0000256" key="1">
    <source>
        <dbReference type="ARBA" id="ARBA00007748"/>
    </source>
</evidence>
<dbReference type="EMBL" id="FNYW01000003">
    <property type="protein sequence ID" value="SEI56549.1"/>
    <property type="molecule type" value="Genomic_DNA"/>
</dbReference>
<dbReference type="PANTHER" id="PTHR32502:SF3">
    <property type="entry name" value="D-GALACTOSAMINE-6-PHOSPHATE DEAMINASE AGAS-RELATED"/>
    <property type="match status" value="1"/>
</dbReference>
<evidence type="ECO:0000256" key="4">
    <source>
        <dbReference type="ARBA" id="ARBA00029292"/>
    </source>
</evidence>
<dbReference type="InterPro" id="IPR050303">
    <property type="entry name" value="GatZ_KbaZ_carbometab"/>
</dbReference>
<keyword evidence="2" id="KW-0677">Repeat</keyword>